<reference evidence="4" key="3">
    <citation type="submission" date="2023-07" db="EMBL/GenBank/DDBJ databases">
        <title>Genome content predicts the carbon catabolic preferences of heterotrophic bacteria.</title>
        <authorList>
            <person name="Gralka M."/>
        </authorList>
    </citation>
    <scope>NUCLEOTIDE SEQUENCE</scope>
    <source>
        <strain evidence="4">6E03</strain>
    </source>
</reference>
<dbReference type="EMBL" id="JAKMYX010000040">
    <property type="protein sequence ID" value="MDH5921787.1"/>
    <property type="molecule type" value="Genomic_DNA"/>
</dbReference>
<protein>
    <submittedName>
        <fullName evidence="5">MBL fold hydrolase</fullName>
    </submittedName>
    <submittedName>
        <fullName evidence="3">MBL fold metallo-hydrolase</fullName>
    </submittedName>
</protein>
<accession>A0A2T5EFY2</accession>
<name>A0A2T5EFY2_VIBSP</name>
<evidence type="ECO:0000313" key="5">
    <source>
        <dbReference type="EMBL" id="PTP18353.1"/>
    </source>
</evidence>
<dbReference type="Proteomes" id="UP001159663">
    <property type="component" value="Unassembled WGS sequence"/>
</dbReference>
<keyword evidence="5" id="KW-0378">Hydrolase</keyword>
<comment type="caution">
    <text evidence="5">The sequence shown here is derived from an EMBL/GenBank/DDBJ whole genome shotgun (WGS) entry which is preliminary data.</text>
</comment>
<dbReference type="Gene3D" id="3.60.15.10">
    <property type="entry name" value="Ribonuclease Z/Hydroxyacylglutathione hydrolase-like"/>
    <property type="match status" value="1"/>
</dbReference>
<dbReference type="EMBL" id="PIGA01000020">
    <property type="protein sequence ID" value="PTP18353.1"/>
    <property type="molecule type" value="Genomic_DNA"/>
</dbReference>
<dbReference type="InterPro" id="IPR036866">
    <property type="entry name" value="RibonucZ/Hydroxyglut_hydro"/>
</dbReference>
<dbReference type="Proteomes" id="UP000244080">
    <property type="component" value="Unassembled WGS sequence"/>
</dbReference>
<dbReference type="PANTHER" id="PTHR43223:SF2">
    <property type="entry name" value="METALLO-BETA-LACTAMASE DOMAIN-CONTAINING PROTEIN"/>
    <property type="match status" value="1"/>
</dbReference>
<feature type="signal peptide" evidence="1">
    <location>
        <begin position="1"/>
        <end position="22"/>
    </location>
</feature>
<feature type="chain" id="PRO_5044386074" evidence="1">
    <location>
        <begin position="23"/>
        <end position="288"/>
    </location>
</feature>
<dbReference type="InterPro" id="IPR052195">
    <property type="entry name" value="Bact_Alkyl/Aryl-Sulfatase"/>
</dbReference>
<proteinExistence type="predicted"/>
<dbReference type="RefSeq" id="WP_004736361.1">
    <property type="nucleotide sequence ID" value="NZ_CAWNYA010000026.1"/>
</dbReference>
<dbReference type="SUPFAM" id="SSF56281">
    <property type="entry name" value="Metallo-hydrolase/oxidoreductase"/>
    <property type="match status" value="1"/>
</dbReference>
<reference evidence="5 6" key="1">
    <citation type="submission" date="2017-11" db="EMBL/GenBank/DDBJ databases">
        <title>Population delineation of vibrios coincides with oyster pathogenicity.</title>
        <authorList>
            <person name="Bruto M."/>
            <person name="Labreuche Y."/>
            <person name="James A."/>
            <person name="Piel D."/>
            <person name="Chenivesse S."/>
            <person name="Petton B."/>
            <person name="Polz M.F."/>
            <person name="Le Roux F."/>
        </authorList>
    </citation>
    <scope>NUCLEOTIDE SEQUENCE [LARGE SCALE GENOMIC DNA]</scope>
    <source>
        <strain evidence="5 6">1F_55</strain>
    </source>
</reference>
<organism evidence="5 6">
    <name type="scientific">Vibrio splendidus</name>
    <dbReference type="NCBI Taxonomy" id="29497"/>
    <lineage>
        <taxon>Bacteria</taxon>
        <taxon>Pseudomonadati</taxon>
        <taxon>Pseudomonadota</taxon>
        <taxon>Gammaproteobacteria</taxon>
        <taxon>Vibrionales</taxon>
        <taxon>Vibrionaceae</taxon>
        <taxon>Vibrio</taxon>
    </lineage>
</organism>
<dbReference type="AlphaFoldDB" id="A0A2T5EFY2"/>
<evidence type="ECO:0000313" key="3">
    <source>
        <dbReference type="EMBL" id="MDH5921787.1"/>
    </source>
</evidence>
<dbReference type="GO" id="GO:0016787">
    <property type="term" value="F:hydrolase activity"/>
    <property type="evidence" value="ECO:0007669"/>
    <property type="project" value="UniProtKB-KW"/>
</dbReference>
<gene>
    <name evidence="5" type="ORF">CWO36_13495</name>
    <name evidence="3" type="ORF">L8R85_12185</name>
    <name evidence="4" type="ORF">Q8W38_00290</name>
</gene>
<dbReference type="SMART" id="SM00849">
    <property type="entry name" value="Lactamase_B"/>
    <property type="match status" value="1"/>
</dbReference>
<evidence type="ECO:0000313" key="4">
    <source>
        <dbReference type="EMBL" id="MDP2487751.1"/>
    </source>
</evidence>
<dbReference type="Proteomes" id="UP001177883">
    <property type="component" value="Unassembled WGS sequence"/>
</dbReference>
<dbReference type="InterPro" id="IPR001279">
    <property type="entry name" value="Metallo-B-lactamas"/>
</dbReference>
<evidence type="ECO:0000313" key="6">
    <source>
        <dbReference type="Proteomes" id="UP000244080"/>
    </source>
</evidence>
<keyword evidence="1" id="KW-0732">Signal</keyword>
<evidence type="ECO:0000256" key="1">
    <source>
        <dbReference type="SAM" id="SignalP"/>
    </source>
</evidence>
<reference evidence="3" key="2">
    <citation type="submission" date="2022-01" db="EMBL/GenBank/DDBJ databases">
        <title>Vibrio aestuarianus Clade A and Clade B isolates are associated with Pacific oyster (Crassostrea gigas) disease outbreaks across Ireland.</title>
        <authorList>
            <person name="Coyle N."/>
            <person name="O'Toole C."/>
            <person name="Thomas J.C.L."/>
            <person name="Ryder D."/>
            <person name="Cheslett D."/>
            <person name="Feist S."/>
            <person name="Bean T."/>
            <person name="Joseph A."/>
            <person name="Waina A."/>
            <person name="Feil E."/>
            <person name="Verner-Jeffreys D.W."/>
        </authorList>
    </citation>
    <scope>NUCLEOTIDE SEQUENCE</scope>
    <source>
        <strain evidence="3">S/17/14 A</strain>
    </source>
</reference>
<feature type="domain" description="Metallo-beta-lactamase" evidence="2">
    <location>
        <begin position="47"/>
        <end position="218"/>
    </location>
</feature>
<dbReference type="PANTHER" id="PTHR43223">
    <property type="entry name" value="ALKYL/ARYL-SULFATASE"/>
    <property type="match status" value="1"/>
</dbReference>
<dbReference type="EMBL" id="JAUYVK010000001">
    <property type="protein sequence ID" value="MDP2487751.1"/>
    <property type="molecule type" value="Genomic_DNA"/>
</dbReference>
<sequence length="288" mass="32629">MSLNSKIATLALALGMVSGASAADGFDPSKPVMKELKDGIYQYSQFFYNSLVVITDEGVIVTDPSGDVRSAQMMKEIRKVTEKPVKKVIYSHDHFDHSRGGKIFKEQGAEFIAQEYCTDLLSRDLEDKVAYPTTTYKDQMTVSLGGKNVDLHYYGKNDGNCMSIVHMPEDKVLVAVDWHLPQYLVSGGRLIEQDYVATLNTIKRVRKELEFDTIINGHTPVDSPELLKESEEFVQALFDAVWKGLQEGKSVDELKESIKLPKFSHWKDYKEHFPAHVERMAYSIWHGN</sequence>
<dbReference type="Pfam" id="PF00753">
    <property type="entry name" value="Lactamase_B"/>
    <property type="match status" value="1"/>
</dbReference>
<evidence type="ECO:0000259" key="2">
    <source>
        <dbReference type="SMART" id="SM00849"/>
    </source>
</evidence>